<evidence type="ECO:0000313" key="3">
    <source>
        <dbReference type="EMBL" id="CAI3997619.1"/>
    </source>
</evidence>
<evidence type="ECO:0000256" key="1">
    <source>
        <dbReference type="SAM" id="Coils"/>
    </source>
</evidence>
<feature type="region of interest" description="Disordered" evidence="2">
    <location>
        <begin position="46"/>
        <end position="78"/>
    </location>
</feature>
<name>A0A9P1CSP9_9DINO</name>
<comment type="caution">
    <text evidence="3">The sequence shown here is derived from an EMBL/GenBank/DDBJ whole genome shotgun (WGS) entry which is preliminary data.</text>
</comment>
<evidence type="ECO:0000256" key="2">
    <source>
        <dbReference type="SAM" id="MobiDB-lite"/>
    </source>
</evidence>
<gene>
    <name evidence="3" type="ORF">C1SCF055_LOCUS23981</name>
</gene>
<evidence type="ECO:0000313" key="5">
    <source>
        <dbReference type="Proteomes" id="UP001152797"/>
    </source>
</evidence>
<reference evidence="4 5" key="2">
    <citation type="submission" date="2024-05" db="EMBL/GenBank/DDBJ databases">
        <authorList>
            <person name="Chen Y."/>
            <person name="Shah S."/>
            <person name="Dougan E. K."/>
            <person name="Thang M."/>
            <person name="Chan C."/>
        </authorList>
    </citation>
    <scope>NUCLEOTIDE SEQUENCE [LARGE SCALE GENOMIC DNA]</scope>
</reference>
<dbReference type="Proteomes" id="UP001152797">
    <property type="component" value="Unassembled WGS sequence"/>
</dbReference>
<accession>A0A9P1CSP9</accession>
<protein>
    <submittedName>
        <fullName evidence="3">Uncharacterized protein</fullName>
    </submittedName>
</protein>
<organism evidence="3">
    <name type="scientific">Cladocopium goreaui</name>
    <dbReference type="NCBI Taxonomy" id="2562237"/>
    <lineage>
        <taxon>Eukaryota</taxon>
        <taxon>Sar</taxon>
        <taxon>Alveolata</taxon>
        <taxon>Dinophyceae</taxon>
        <taxon>Suessiales</taxon>
        <taxon>Symbiodiniaceae</taxon>
        <taxon>Cladocopium</taxon>
    </lineage>
</organism>
<evidence type="ECO:0000313" key="4">
    <source>
        <dbReference type="EMBL" id="CAL4784931.1"/>
    </source>
</evidence>
<keyword evidence="1" id="KW-0175">Coiled coil</keyword>
<dbReference type="AlphaFoldDB" id="A0A9P1CSP9"/>
<dbReference type="EMBL" id="CAMXCT030002358">
    <property type="protein sequence ID" value="CAL4784931.1"/>
    <property type="molecule type" value="Genomic_DNA"/>
</dbReference>
<feature type="coiled-coil region" evidence="1">
    <location>
        <begin position="89"/>
        <end position="120"/>
    </location>
</feature>
<proteinExistence type="predicted"/>
<dbReference type="EMBL" id="CAMXCT010002358">
    <property type="protein sequence ID" value="CAI3997619.1"/>
    <property type="molecule type" value="Genomic_DNA"/>
</dbReference>
<dbReference type="OrthoDB" id="447671at2759"/>
<dbReference type="EMBL" id="CAMXCT020002358">
    <property type="protein sequence ID" value="CAL1150994.1"/>
    <property type="molecule type" value="Genomic_DNA"/>
</dbReference>
<reference evidence="3" key="1">
    <citation type="submission" date="2022-10" db="EMBL/GenBank/DDBJ databases">
        <authorList>
            <person name="Chen Y."/>
            <person name="Dougan E. K."/>
            <person name="Chan C."/>
            <person name="Rhodes N."/>
            <person name="Thang M."/>
        </authorList>
    </citation>
    <scope>NUCLEOTIDE SEQUENCE</scope>
</reference>
<keyword evidence="5" id="KW-1185">Reference proteome</keyword>
<sequence>MGSGASRKKRPIPADLDWWYSTPLEYGFQGPLLLRESSVRFPLQSLGDSKDVAAEEPQETGLPKDTDPDGETGAEESLLPAYSSYEFLCERMQQRMTNLQEALRQLEEEAEEAVEDTTRLPPKTAVAEEEFVEQRAAPFEREELEATEPRQDPNIDPHVDEVDAAVADGSSVAAETRLEAALEDSGSLLLFEPLSEFLRNQLHEKMAAMQQALEALATPRATPELQAERLKPSAREGLRFLTLKSLWRPLPELPILGSLRLREASQVPSQCRVPRAPRALQFTVPHMDFGRAADAVLEFSYAGVHRQEAVTKLLENRPLLLPLTDAKKSCRSLGRQGIHVSLLRLCETANFVLHPGCSVYTWSSGPTKIGFRLSGRETRSKDMMQWHMRYIAGLLEATLLERPKNPFSFMADLVACCQEVPKETGLEGARCFHLLWAEGLPPQALVSVRCGQKSRQASVEDLLAGRKRLEIGEGSLVQVQVLVRESMMGLPPPFVEEQLHQVQFPRPEICPFFSEFHWTNPLLLKGSSREYFWDLSRGHFPITTHLNNWISQFLVFFFSDFQSFSSHLSVSQNQVMRYTLSGCH</sequence>